<gene>
    <name evidence="1" type="ORF">AMTR_s00062p00100520</name>
</gene>
<sequence>MEKLGNFRFRFPRNEAEEISKSEEVVGERKYVDYREERVMESSNKVVKVETEAVIDHRQLLRRYGGFLIEEWRSPKPPRGGEAVIYSTEHFNAHHFARKNQKPW</sequence>
<proteinExistence type="predicted"/>
<evidence type="ECO:0000313" key="2">
    <source>
        <dbReference type="Proteomes" id="UP000017836"/>
    </source>
</evidence>
<keyword evidence="2" id="KW-1185">Reference proteome</keyword>
<protein>
    <submittedName>
        <fullName evidence="1">Uncharacterized protein</fullName>
    </submittedName>
</protein>
<evidence type="ECO:0000313" key="1">
    <source>
        <dbReference type="EMBL" id="ERN19574.1"/>
    </source>
</evidence>
<reference evidence="2" key="1">
    <citation type="journal article" date="2013" name="Science">
        <title>The Amborella genome and the evolution of flowering plants.</title>
        <authorList>
            <consortium name="Amborella Genome Project"/>
        </authorList>
    </citation>
    <scope>NUCLEOTIDE SEQUENCE [LARGE SCALE GENOMIC DNA]</scope>
</reference>
<dbReference type="AlphaFoldDB" id="U5DAP5"/>
<dbReference type="Gramene" id="ERN19574">
    <property type="protein sequence ID" value="ERN19574"/>
    <property type="gene ID" value="AMTR_s00062p00100520"/>
</dbReference>
<dbReference type="EMBL" id="KI392068">
    <property type="protein sequence ID" value="ERN19574.1"/>
    <property type="molecule type" value="Genomic_DNA"/>
</dbReference>
<dbReference type="Proteomes" id="UP000017836">
    <property type="component" value="Unassembled WGS sequence"/>
</dbReference>
<organism evidence="1 2">
    <name type="scientific">Amborella trichopoda</name>
    <dbReference type="NCBI Taxonomy" id="13333"/>
    <lineage>
        <taxon>Eukaryota</taxon>
        <taxon>Viridiplantae</taxon>
        <taxon>Streptophyta</taxon>
        <taxon>Embryophyta</taxon>
        <taxon>Tracheophyta</taxon>
        <taxon>Spermatophyta</taxon>
        <taxon>Magnoliopsida</taxon>
        <taxon>Amborellales</taxon>
        <taxon>Amborellaceae</taxon>
        <taxon>Amborella</taxon>
    </lineage>
</organism>
<accession>U5DAP5</accession>
<dbReference type="HOGENOM" id="CLU_2253741_0_0_1"/>
<name>U5DAP5_AMBTC</name>